<dbReference type="EMBL" id="UXSR01005680">
    <property type="protein sequence ID" value="VDD83277.1"/>
    <property type="molecule type" value="Genomic_DNA"/>
</dbReference>
<dbReference type="PANTHER" id="PTHR13140:SF706">
    <property type="entry name" value="DILUTE CLASS UNCONVENTIONAL MYOSIN, ISOFORM C"/>
    <property type="match status" value="1"/>
</dbReference>
<feature type="coiled-coil region" evidence="8">
    <location>
        <begin position="942"/>
        <end position="1012"/>
    </location>
</feature>
<evidence type="ECO:0000256" key="4">
    <source>
        <dbReference type="ARBA" id="ARBA00023123"/>
    </source>
</evidence>
<dbReference type="SMART" id="SM00242">
    <property type="entry name" value="MYSc"/>
    <property type="match status" value="1"/>
</dbReference>
<keyword evidence="6 7" id="KW-0009">Actin-binding</keyword>
<evidence type="ECO:0000256" key="3">
    <source>
        <dbReference type="ARBA" id="ARBA00023054"/>
    </source>
</evidence>
<proteinExistence type="inferred from homology"/>
<dbReference type="GO" id="GO:0007015">
    <property type="term" value="P:actin filament organization"/>
    <property type="evidence" value="ECO:0007669"/>
    <property type="project" value="TreeGrafter"/>
</dbReference>
<evidence type="ECO:0000256" key="6">
    <source>
        <dbReference type="ARBA" id="ARBA00023203"/>
    </source>
</evidence>
<dbReference type="PANTHER" id="PTHR13140">
    <property type="entry name" value="MYOSIN"/>
    <property type="match status" value="1"/>
</dbReference>
<evidence type="ECO:0000259" key="10">
    <source>
        <dbReference type="PROSITE" id="PS51126"/>
    </source>
</evidence>
<dbReference type="STRING" id="53468.A0A0R3UNB2"/>
<comment type="caution">
    <text evidence="7">Lacks conserved residue(s) required for the propagation of feature annotation.</text>
</comment>
<dbReference type="Proteomes" id="UP000267029">
    <property type="component" value="Unassembled WGS sequence"/>
</dbReference>
<keyword evidence="1 7" id="KW-0547">Nucleotide-binding</keyword>
<dbReference type="OrthoDB" id="6108017at2759"/>
<dbReference type="Gene3D" id="1.20.58.530">
    <property type="match status" value="1"/>
</dbReference>
<evidence type="ECO:0000256" key="9">
    <source>
        <dbReference type="SAM" id="MobiDB-lite"/>
    </source>
</evidence>
<evidence type="ECO:0000259" key="11">
    <source>
        <dbReference type="PROSITE" id="PS51456"/>
    </source>
</evidence>
<reference evidence="12 13" key="1">
    <citation type="submission" date="2018-10" db="EMBL/GenBank/DDBJ databases">
        <authorList>
            <consortium name="Pathogen Informatics"/>
        </authorList>
    </citation>
    <scope>NUCLEOTIDE SEQUENCE [LARGE SCALE GENOMIC DNA]</scope>
</reference>
<feature type="compositionally biased region" description="Polar residues" evidence="9">
    <location>
        <begin position="921"/>
        <end position="936"/>
    </location>
</feature>
<keyword evidence="4 7" id="KW-0518">Myosin</keyword>
<dbReference type="Gene3D" id="1.20.5.190">
    <property type="match status" value="1"/>
</dbReference>
<dbReference type="GO" id="GO:0051015">
    <property type="term" value="F:actin filament binding"/>
    <property type="evidence" value="ECO:0007669"/>
    <property type="project" value="TreeGrafter"/>
</dbReference>
<gene>
    <name evidence="12" type="ORF">MCOS_LOCUS9280</name>
</gene>
<dbReference type="SUPFAM" id="SSF52540">
    <property type="entry name" value="P-loop containing nucleoside triphosphate hydrolases"/>
    <property type="match status" value="1"/>
</dbReference>
<feature type="domain" description="Dilute" evidence="10">
    <location>
        <begin position="1152"/>
        <end position="1449"/>
    </location>
</feature>
<keyword evidence="3 8" id="KW-0175">Coiled coil</keyword>
<dbReference type="SMART" id="SM01132">
    <property type="entry name" value="DIL"/>
    <property type="match status" value="1"/>
</dbReference>
<dbReference type="PROSITE" id="PS51126">
    <property type="entry name" value="DILUTE"/>
    <property type="match status" value="1"/>
</dbReference>
<dbReference type="Pfam" id="PF00612">
    <property type="entry name" value="IQ"/>
    <property type="match status" value="1"/>
</dbReference>
<dbReference type="InterPro" id="IPR036961">
    <property type="entry name" value="Kinesin_motor_dom_sf"/>
</dbReference>
<dbReference type="Pfam" id="PF00063">
    <property type="entry name" value="Myosin_head"/>
    <property type="match status" value="1"/>
</dbReference>
<dbReference type="Gene3D" id="3.40.850.10">
    <property type="entry name" value="Kinesin motor domain"/>
    <property type="match status" value="1"/>
</dbReference>
<dbReference type="PRINTS" id="PR00193">
    <property type="entry name" value="MYOSINHEAVY"/>
</dbReference>
<dbReference type="Gene3D" id="1.20.120.720">
    <property type="entry name" value="Myosin VI head, motor domain, U50 subdomain"/>
    <property type="match status" value="1"/>
</dbReference>
<evidence type="ECO:0000256" key="5">
    <source>
        <dbReference type="ARBA" id="ARBA00023175"/>
    </source>
</evidence>
<dbReference type="GO" id="GO:0005524">
    <property type="term" value="F:ATP binding"/>
    <property type="evidence" value="ECO:0007669"/>
    <property type="project" value="UniProtKB-UniRule"/>
</dbReference>
<keyword evidence="2 7" id="KW-0067">ATP-binding</keyword>
<dbReference type="GO" id="GO:0000146">
    <property type="term" value="F:microfilament motor activity"/>
    <property type="evidence" value="ECO:0007669"/>
    <property type="project" value="TreeGrafter"/>
</dbReference>
<dbReference type="GO" id="GO:0016020">
    <property type="term" value="C:membrane"/>
    <property type="evidence" value="ECO:0007669"/>
    <property type="project" value="TreeGrafter"/>
</dbReference>
<evidence type="ECO:0000256" key="7">
    <source>
        <dbReference type="PROSITE-ProRule" id="PRU00782"/>
    </source>
</evidence>
<organism evidence="12 13">
    <name type="scientific">Mesocestoides corti</name>
    <name type="common">Flatworm</name>
    <dbReference type="NCBI Taxonomy" id="53468"/>
    <lineage>
        <taxon>Eukaryota</taxon>
        <taxon>Metazoa</taxon>
        <taxon>Spiralia</taxon>
        <taxon>Lophotrochozoa</taxon>
        <taxon>Platyhelminthes</taxon>
        <taxon>Cestoda</taxon>
        <taxon>Eucestoda</taxon>
        <taxon>Cyclophyllidea</taxon>
        <taxon>Mesocestoididae</taxon>
        <taxon>Mesocestoides</taxon>
    </lineage>
</organism>
<protein>
    <recommendedName>
        <fullName evidence="14">Myosin motor domain-containing protein</fullName>
    </recommendedName>
</protein>
<name>A0A0R3UNB2_MESCO</name>
<dbReference type="GO" id="GO:0016459">
    <property type="term" value="C:myosin complex"/>
    <property type="evidence" value="ECO:0007669"/>
    <property type="project" value="UniProtKB-KW"/>
</dbReference>
<sequence length="1513" mass="171622">MPTQITGSRGTPVWIPHPELAWRPAVLLDDPSADKPVLVQWFDTKQTDVIDLDKICNGASPPLRNLSDSIQQADLASLPVLNEPEVLNNLKLRFCNQHEIYTYCGLLLIALNPYKDLPIYGKEFMEAYNQNSLDSEARRDPHIFAIADEALTRLKQLNQNQSIIISGESGAGKTVSANCVLQYFATIAGARCADMVTLKDTVAMHTKVLASSPLLEAFGNARTVRNDNSSRFGKFLEVGFSSRHRVVQAHMRTYLLEKSRVVFQGPQERNYHIFYQLLAASEDPSLRQNTAFLEELALAPGSVGLQNGEIEPPADFHYAHREHCKSVKGIDDLAGFSTTLESMRNLDFSDEEVRAAFVLVAATLHLGNVTFTDTARDGSQLSPSGTRALSAVLRLLERDFDANAVNSAGSCLCNRIIHTVEGQLVKPLSVSEATNARDALAKYFYQVLFEWVVVKCNAALETKLPPRASIRRKELSTPRNFIGVLDIYGFESFEVNSFEQFCINYANEKLQQRFITHVFKMEQEEYVREGLEWAFVDYYDNAPCIELLEGDMGIIALLNDECKMPKPQDKNWLARLCQEHLGRSRDFSQSKMWTRERFTIQHFSEQVEYTVEGFVEKNADRIIPEHAALLAATKFSASLKALLETLDKTTVHYIRCIKPNDQKAPFTWTYEDFVSRYWQLCPGKNTLKEDVFKVSEKILTQNIKNSDQYRLGRTKIFFGNGVLAHLERLRSSKIVASATIIQKNARGWLARQRYCRIRRHLVMVQAAARQWLAKARVRQLQEQKAKSNFTQASVGKDAKDHTWTFSLLRRHKSPHSETTLTRKRAKSKEALQTTIGDLQSQLTERENEIAAKDSQIAALLEKQEQLQAEIAAKANRQKNKKRVKKDSDVYEEVNYRPRSKQLRNLHKVHANGLLMNDSSEDGSSGIHQVETTSPPESASDVLLELQRRCAILDTEKEELYRRLETYQENYAIAQTRHLEDQTHWSSIWSIPLSNLAESIRRLEEWIESQNRQRAANRTTEVQTDKDDVANLESILQIQREASRCGYFAELVHRNAPECLQMTVSPYFLDARQLIAISQSRMDSTGIHDFSPKVGMLRCLEGQEAPLIHRLVKDLDVSKTTSWPPLVVAELIFLLARGADAVHDEEQISAILSATIKTVQAELKKHPTNTELTLFWLANIFGLRNCIQEFGGGQGSQETVAEEEEVYYLENYDVSLFRPLLTDLLTLTFHRLMANIRETVFPPSVITGALLEYEPIPNLSCQALTASRSGGLQPQNTWLRRLPHFQRFTKNLDRVFEFVTAQAADTYLVWHVFYQIFYYITASALNTILLRKDLCNWARGAQIRHNLATLETWLSERDLIPDGPNQESNGAPGEGRQLREILSSLIQVCLILQSKKGASDKTTIESVCQLCPNLTISQVTRLLSRCTMVDGVEEQAQPEFLHAVRRRLRELRPEASCKTLCCGIEVSQSTLLLDSNNIDSLGEIPFRPLPNSLASFKIPTELDDLSQFIVTIET</sequence>
<feature type="binding site" evidence="7">
    <location>
        <begin position="167"/>
        <end position="174"/>
    </location>
    <ligand>
        <name>ATP</name>
        <dbReference type="ChEBI" id="CHEBI:30616"/>
    </ligand>
</feature>
<dbReference type="SMART" id="SM00015">
    <property type="entry name" value="IQ"/>
    <property type="match status" value="1"/>
</dbReference>
<accession>A0A0R3UNB2</accession>
<keyword evidence="13" id="KW-1185">Reference proteome</keyword>
<dbReference type="GO" id="GO:0005737">
    <property type="term" value="C:cytoplasm"/>
    <property type="evidence" value="ECO:0007669"/>
    <property type="project" value="TreeGrafter"/>
</dbReference>
<evidence type="ECO:0008006" key="14">
    <source>
        <dbReference type="Google" id="ProtNLM"/>
    </source>
</evidence>
<evidence type="ECO:0000256" key="2">
    <source>
        <dbReference type="ARBA" id="ARBA00022840"/>
    </source>
</evidence>
<dbReference type="Gene3D" id="3.30.70.1590">
    <property type="match status" value="1"/>
</dbReference>
<feature type="region of interest" description="Disordered" evidence="9">
    <location>
        <begin position="812"/>
        <end position="832"/>
    </location>
</feature>
<dbReference type="InterPro" id="IPR002710">
    <property type="entry name" value="Dilute_dom"/>
</dbReference>
<feature type="domain" description="Myosin motor" evidence="11">
    <location>
        <begin position="70"/>
        <end position="630"/>
    </location>
</feature>
<dbReference type="InterPro" id="IPR000048">
    <property type="entry name" value="IQ_motif_EF-hand-BS"/>
</dbReference>
<feature type="region of interest" description="Disordered" evidence="9">
    <location>
        <begin position="915"/>
        <end position="938"/>
    </location>
</feature>
<comment type="similarity">
    <text evidence="7">Belongs to the TRAFAC class myosin-kinesin ATPase superfamily. Myosin family.</text>
</comment>
<evidence type="ECO:0000256" key="1">
    <source>
        <dbReference type="ARBA" id="ARBA00022741"/>
    </source>
</evidence>
<evidence type="ECO:0000256" key="8">
    <source>
        <dbReference type="SAM" id="Coils"/>
    </source>
</evidence>
<dbReference type="PROSITE" id="PS51456">
    <property type="entry name" value="MYOSIN_MOTOR"/>
    <property type="match status" value="1"/>
</dbReference>
<evidence type="ECO:0000313" key="12">
    <source>
        <dbReference type="EMBL" id="VDD83277.1"/>
    </source>
</evidence>
<dbReference type="InterPro" id="IPR001609">
    <property type="entry name" value="Myosin_head_motor_dom-like"/>
</dbReference>
<dbReference type="Pfam" id="PF01843">
    <property type="entry name" value="DIL"/>
    <property type="match status" value="1"/>
</dbReference>
<dbReference type="PROSITE" id="PS50096">
    <property type="entry name" value="IQ"/>
    <property type="match status" value="1"/>
</dbReference>
<dbReference type="InterPro" id="IPR027417">
    <property type="entry name" value="P-loop_NTPase"/>
</dbReference>
<keyword evidence="5 7" id="KW-0505">Motor protein</keyword>
<evidence type="ECO:0000313" key="13">
    <source>
        <dbReference type="Proteomes" id="UP000267029"/>
    </source>
</evidence>